<dbReference type="STRING" id="597456.A0A0L7QK98"/>
<dbReference type="EMBL" id="KQ414957">
    <property type="protein sequence ID" value="KOC59048.1"/>
    <property type="molecule type" value="Genomic_DNA"/>
</dbReference>
<dbReference type="InterPro" id="IPR052709">
    <property type="entry name" value="Transposase-MT_Hybrid"/>
</dbReference>
<evidence type="ECO:0000313" key="1">
    <source>
        <dbReference type="EMBL" id="KOC59048.1"/>
    </source>
</evidence>
<dbReference type="AlphaFoldDB" id="A0A0L7QK98"/>
<name>A0A0L7QK98_9HYME</name>
<reference evidence="1 2" key="1">
    <citation type="submission" date="2015-07" db="EMBL/GenBank/DDBJ databases">
        <title>The genome of Habropoda laboriosa.</title>
        <authorList>
            <person name="Pan H."/>
            <person name="Kapheim K."/>
        </authorList>
    </citation>
    <scope>NUCLEOTIDE SEQUENCE [LARGE SCALE GENOMIC DNA]</scope>
    <source>
        <strain evidence="1">0110345459</strain>
    </source>
</reference>
<feature type="non-terminal residue" evidence="1">
    <location>
        <position position="1"/>
    </location>
</feature>
<evidence type="ECO:0008006" key="3">
    <source>
        <dbReference type="Google" id="ProtNLM"/>
    </source>
</evidence>
<gene>
    <name evidence="1" type="ORF">WH47_12862</name>
</gene>
<dbReference type="PANTHER" id="PTHR46060">
    <property type="entry name" value="MARINER MOS1 TRANSPOSASE-LIKE PROTEIN"/>
    <property type="match status" value="1"/>
</dbReference>
<organism evidence="1 2">
    <name type="scientific">Habropoda laboriosa</name>
    <dbReference type="NCBI Taxonomy" id="597456"/>
    <lineage>
        <taxon>Eukaryota</taxon>
        <taxon>Metazoa</taxon>
        <taxon>Ecdysozoa</taxon>
        <taxon>Arthropoda</taxon>
        <taxon>Hexapoda</taxon>
        <taxon>Insecta</taxon>
        <taxon>Pterygota</taxon>
        <taxon>Neoptera</taxon>
        <taxon>Endopterygota</taxon>
        <taxon>Hymenoptera</taxon>
        <taxon>Apocrita</taxon>
        <taxon>Aculeata</taxon>
        <taxon>Apoidea</taxon>
        <taxon>Anthophila</taxon>
        <taxon>Apidae</taxon>
        <taxon>Habropoda</taxon>
    </lineage>
</organism>
<protein>
    <recommendedName>
        <fullName evidence="3">Mos1 transposase HTH domain-containing protein</fullName>
    </recommendedName>
</protein>
<sequence length="92" mass="10812">ERVSIKFCFNLKKTASKTVEMLQIAFGDTCMSYNRFKNGRTFVENDPREGRLSTSTTEEKKKEIEALLKVNRRFTIRVRTSRHINRFVSCNC</sequence>
<evidence type="ECO:0000313" key="2">
    <source>
        <dbReference type="Proteomes" id="UP000053825"/>
    </source>
</evidence>
<keyword evidence="2" id="KW-1185">Reference proteome</keyword>
<accession>A0A0L7QK98</accession>
<dbReference type="Proteomes" id="UP000053825">
    <property type="component" value="Unassembled WGS sequence"/>
</dbReference>
<dbReference type="Gene3D" id="1.10.10.1450">
    <property type="match status" value="1"/>
</dbReference>
<dbReference type="PANTHER" id="PTHR46060:SF1">
    <property type="entry name" value="MARINER MOS1 TRANSPOSASE-LIKE PROTEIN"/>
    <property type="match status" value="1"/>
</dbReference>
<proteinExistence type="predicted"/>